<dbReference type="InterPro" id="IPR021727">
    <property type="entry name" value="DUF3299"/>
</dbReference>
<gene>
    <name evidence="2" type="ORF">DGD08_12990</name>
</gene>
<comment type="caution">
    <text evidence="2">The sequence shown here is derived from an EMBL/GenBank/DDBJ whole genome shotgun (WGS) entry which is preliminary data.</text>
</comment>
<evidence type="ECO:0000313" key="3">
    <source>
        <dbReference type="Proteomes" id="UP000264071"/>
    </source>
</evidence>
<reference evidence="2 3" key="1">
    <citation type="journal article" date="2018" name="Nat. Biotechnol.">
        <title>A standardized bacterial taxonomy based on genome phylogeny substantially revises the tree of life.</title>
        <authorList>
            <person name="Parks D.H."/>
            <person name="Chuvochina M."/>
            <person name="Waite D.W."/>
            <person name="Rinke C."/>
            <person name="Skarshewski A."/>
            <person name="Chaumeil P.A."/>
            <person name="Hugenholtz P."/>
        </authorList>
    </citation>
    <scope>NUCLEOTIDE SEQUENCE [LARGE SCALE GENOMIC DNA]</scope>
    <source>
        <strain evidence="2">UBA8844</strain>
    </source>
</reference>
<dbReference type="EMBL" id="DPIY01000010">
    <property type="protein sequence ID" value="HCT58113.1"/>
    <property type="molecule type" value="Genomic_DNA"/>
</dbReference>
<feature type="compositionally biased region" description="Low complexity" evidence="1">
    <location>
        <begin position="170"/>
        <end position="185"/>
    </location>
</feature>
<proteinExistence type="predicted"/>
<accession>A0A3D4VAG7</accession>
<dbReference type="AlphaFoldDB" id="A0A3D4VAG7"/>
<dbReference type="Gene3D" id="2.40.50.870">
    <property type="entry name" value="Protein of unknown function (DUF3299)"/>
    <property type="match status" value="1"/>
</dbReference>
<organism evidence="2 3">
    <name type="scientific">Gemmatimonas aurantiaca</name>
    <dbReference type="NCBI Taxonomy" id="173480"/>
    <lineage>
        <taxon>Bacteria</taxon>
        <taxon>Pseudomonadati</taxon>
        <taxon>Gemmatimonadota</taxon>
        <taxon>Gemmatimonadia</taxon>
        <taxon>Gemmatimonadales</taxon>
        <taxon>Gemmatimonadaceae</taxon>
        <taxon>Gemmatimonas</taxon>
    </lineage>
</organism>
<protein>
    <submittedName>
        <fullName evidence="2">DUF3299 domain-containing protein</fullName>
    </submittedName>
</protein>
<evidence type="ECO:0000256" key="1">
    <source>
        <dbReference type="SAM" id="MobiDB-lite"/>
    </source>
</evidence>
<sequence>MCGVRPSPVPDTVEASRDALPVTAPTVSGAADEVVTIDWRLLRTLDLRTGVPGDSLRRLVGRRVRLPGFIVPLEDFQDRAKEFLLVPYFGACVHMPPPPPNQLVYVKMRGTVNLTWWAPVWVEGVLRVITFQSPYGSAGFQMDADRIVPFRERQADASGRGRVSQPSIRATTPQATQAATTVSLR</sequence>
<dbReference type="Pfam" id="PF11736">
    <property type="entry name" value="DUF3299"/>
    <property type="match status" value="1"/>
</dbReference>
<feature type="region of interest" description="Disordered" evidence="1">
    <location>
        <begin position="154"/>
        <end position="185"/>
    </location>
</feature>
<dbReference type="Proteomes" id="UP000264071">
    <property type="component" value="Unassembled WGS sequence"/>
</dbReference>
<name>A0A3D4VAG7_9BACT</name>
<dbReference type="OMA" id="TIDWRLL"/>
<evidence type="ECO:0000313" key="2">
    <source>
        <dbReference type="EMBL" id="HCT58113.1"/>
    </source>
</evidence>